<feature type="region of interest" description="Disordered" evidence="1">
    <location>
        <begin position="1"/>
        <end position="23"/>
    </location>
</feature>
<sequence length="147" mass="16451">MADRKQSTYKKTSEQNMSNLVKAFRKLSPTKRQFFELSKSDSTSSVSSGSSLVSNSSASITPLNKSSSSSSKYQSASSQPGTSEIKNKDTKKEKELLQKLKKNVKDTSKTLNEYIAIHNRRYKVNSWNYFVTYLSQLSVKGKTSLIA</sequence>
<dbReference type="EMBL" id="JAHXZJ010002237">
    <property type="protein sequence ID" value="KAH0547127.1"/>
    <property type="molecule type" value="Genomic_DNA"/>
</dbReference>
<accession>A0AAV7IA41</accession>
<evidence type="ECO:0000313" key="2">
    <source>
        <dbReference type="EMBL" id="KAH0547127.1"/>
    </source>
</evidence>
<feature type="compositionally biased region" description="Low complexity" evidence="1">
    <location>
        <begin position="40"/>
        <end position="79"/>
    </location>
</feature>
<organism evidence="2 3">
    <name type="scientific">Cotesia glomerata</name>
    <name type="common">Lepidopteran parasitic wasp</name>
    <name type="synonym">Apanteles glomeratus</name>
    <dbReference type="NCBI Taxonomy" id="32391"/>
    <lineage>
        <taxon>Eukaryota</taxon>
        <taxon>Metazoa</taxon>
        <taxon>Ecdysozoa</taxon>
        <taxon>Arthropoda</taxon>
        <taxon>Hexapoda</taxon>
        <taxon>Insecta</taxon>
        <taxon>Pterygota</taxon>
        <taxon>Neoptera</taxon>
        <taxon>Endopterygota</taxon>
        <taxon>Hymenoptera</taxon>
        <taxon>Apocrita</taxon>
        <taxon>Ichneumonoidea</taxon>
        <taxon>Braconidae</taxon>
        <taxon>Microgastrinae</taxon>
        <taxon>Cotesia</taxon>
    </lineage>
</organism>
<gene>
    <name evidence="2" type="ORF">KQX54_017182</name>
</gene>
<dbReference type="Proteomes" id="UP000826195">
    <property type="component" value="Unassembled WGS sequence"/>
</dbReference>
<keyword evidence="3" id="KW-1185">Reference proteome</keyword>
<evidence type="ECO:0000256" key="1">
    <source>
        <dbReference type="SAM" id="MobiDB-lite"/>
    </source>
</evidence>
<reference evidence="2 3" key="1">
    <citation type="journal article" date="2021" name="J. Hered.">
        <title>A chromosome-level genome assembly of the parasitoid wasp, Cotesia glomerata (Hymenoptera: Braconidae).</title>
        <authorList>
            <person name="Pinto B.J."/>
            <person name="Weis J.J."/>
            <person name="Gamble T."/>
            <person name="Ode P.J."/>
            <person name="Paul R."/>
            <person name="Zaspel J.M."/>
        </authorList>
    </citation>
    <scope>NUCLEOTIDE SEQUENCE [LARGE SCALE GENOMIC DNA]</scope>
    <source>
        <strain evidence="2">CgM1</strain>
    </source>
</reference>
<feature type="region of interest" description="Disordered" evidence="1">
    <location>
        <begin position="36"/>
        <end position="94"/>
    </location>
</feature>
<evidence type="ECO:0000313" key="3">
    <source>
        <dbReference type="Proteomes" id="UP000826195"/>
    </source>
</evidence>
<dbReference type="AlphaFoldDB" id="A0AAV7IA41"/>
<feature type="compositionally biased region" description="Basic and acidic residues" evidence="1">
    <location>
        <begin position="85"/>
        <end position="94"/>
    </location>
</feature>
<name>A0AAV7IA41_COTGL</name>
<protein>
    <submittedName>
        <fullName evidence="2">Uncharacterized protein</fullName>
    </submittedName>
</protein>
<proteinExistence type="predicted"/>
<comment type="caution">
    <text evidence="2">The sequence shown here is derived from an EMBL/GenBank/DDBJ whole genome shotgun (WGS) entry which is preliminary data.</text>
</comment>